<evidence type="ECO:0000256" key="1">
    <source>
        <dbReference type="ARBA" id="ARBA00004657"/>
    </source>
</evidence>
<reference evidence="14" key="1">
    <citation type="submission" date="2025-08" db="UniProtKB">
        <authorList>
            <consortium name="Ensembl"/>
        </authorList>
    </citation>
    <scope>IDENTIFICATION</scope>
</reference>
<dbReference type="FunFam" id="2.30.30.360:FF:000001">
    <property type="entry name" value="Myosin heavy chain"/>
    <property type="match status" value="1"/>
</dbReference>
<dbReference type="Gene3D" id="1.20.58.530">
    <property type="match status" value="1"/>
</dbReference>
<accession>A0A3B4V4F0</accession>
<dbReference type="InterPro" id="IPR036961">
    <property type="entry name" value="Kinesin_motor_dom_sf"/>
</dbReference>
<keyword evidence="6 11" id="KW-0175">Coiled coil</keyword>
<dbReference type="OMA" id="NMEQCQN"/>
<keyword evidence="5 10" id="KW-0067">ATP-binding</keyword>
<dbReference type="FunFam" id="3.40.850.10:FF:000024">
    <property type="entry name" value="Myosin heavy chain, isoform J"/>
    <property type="match status" value="1"/>
</dbReference>
<dbReference type="Gene3D" id="1.20.5.370">
    <property type="match status" value="4"/>
</dbReference>
<dbReference type="SMART" id="SM00242">
    <property type="entry name" value="MYSc"/>
    <property type="match status" value="1"/>
</dbReference>
<dbReference type="Pfam" id="PF01576">
    <property type="entry name" value="Myosin_tail_1"/>
    <property type="match status" value="1"/>
</dbReference>
<dbReference type="FunFam" id="1.20.5.4820:FF:000002">
    <property type="entry name" value="Myosin heavy chain 10"/>
    <property type="match status" value="1"/>
</dbReference>
<evidence type="ECO:0000256" key="7">
    <source>
        <dbReference type="ARBA" id="ARBA00023123"/>
    </source>
</evidence>
<feature type="domain" description="Myosin motor" evidence="12">
    <location>
        <begin position="88"/>
        <end position="771"/>
    </location>
</feature>
<dbReference type="FunFam" id="1.20.5.370:FF:000008">
    <property type="entry name" value="Myosin heavy chain"/>
    <property type="match status" value="1"/>
</dbReference>
<dbReference type="PROSITE" id="PS51844">
    <property type="entry name" value="SH3_LIKE"/>
    <property type="match status" value="1"/>
</dbReference>
<evidence type="ECO:0000259" key="12">
    <source>
        <dbReference type="PROSITE" id="PS51456"/>
    </source>
</evidence>
<dbReference type="FunFam" id="1.20.5.370:FF:000001">
    <property type="entry name" value="Myosin heavy chain"/>
    <property type="match status" value="1"/>
</dbReference>
<dbReference type="GO" id="GO:0016460">
    <property type="term" value="C:myosin II complex"/>
    <property type="evidence" value="ECO:0007669"/>
    <property type="project" value="TreeGrafter"/>
</dbReference>
<comment type="subcellular location">
    <subcellularLocation>
        <location evidence="1">Cytoplasm</location>
        <location evidence="1">Myofibril</location>
    </subcellularLocation>
</comment>
<dbReference type="PROSITE" id="PS50096">
    <property type="entry name" value="IQ"/>
    <property type="match status" value="1"/>
</dbReference>
<dbReference type="PRINTS" id="PR00193">
    <property type="entry name" value="MYOSINHEAVY"/>
</dbReference>
<dbReference type="CDD" id="cd01377">
    <property type="entry name" value="MYSc_class_II"/>
    <property type="match status" value="1"/>
</dbReference>
<dbReference type="Gene3D" id="3.40.850.10">
    <property type="entry name" value="Kinesin motor domain"/>
    <property type="match status" value="1"/>
</dbReference>
<dbReference type="GO" id="GO:0051015">
    <property type="term" value="F:actin filament binding"/>
    <property type="evidence" value="ECO:0007669"/>
    <property type="project" value="InterPro"/>
</dbReference>
<feature type="coiled-coil region" evidence="11">
    <location>
        <begin position="1377"/>
        <end position="1565"/>
    </location>
</feature>
<dbReference type="GO" id="GO:0030016">
    <property type="term" value="C:myofibril"/>
    <property type="evidence" value="ECO:0007669"/>
    <property type="project" value="UniProtKB-SubCell"/>
</dbReference>
<dbReference type="PANTHER" id="PTHR45615">
    <property type="entry name" value="MYOSIN HEAVY CHAIN, NON-MUSCLE"/>
    <property type="match status" value="1"/>
</dbReference>
<keyword evidence="15" id="KW-1185">Reference proteome</keyword>
<keyword evidence="4 10" id="KW-0547">Nucleotide-binding</keyword>
<dbReference type="Gene3D" id="2.30.30.360">
    <property type="entry name" value="Myosin S1 fragment, N-terminal"/>
    <property type="match status" value="1"/>
</dbReference>
<dbReference type="SUPFAM" id="SSF52540">
    <property type="entry name" value="P-loop containing nucleoside triphosphate hydrolases"/>
    <property type="match status" value="1"/>
</dbReference>
<dbReference type="STRING" id="41447.ENSSDUP00000025564"/>
<feature type="coiled-coil region" evidence="11">
    <location>
        <begin position="1602"/>
        <end position="1917"/>
    </location>
</feature>
<protein>
    <submittedName>
        <fullName evidence="14">Myosin-16-like</fullName>
    </submittedName>
</protein>
<dbReference type="PROSITE" id="PS51456">
    <property type="entry name" value="MYOSIN_MOTOR"/>
    <property type="match status" value="1"/>
</dbReference>
<dbReference type="Ensembl" id="ENSSDUT00000026031.1">
    <property type="protein sequence ID" value="ENSSDUP00000025564.1"/>
    <property type="gene ID" value="ENSSDUG00000018482.1"/>
</dbReference>
<evidence type="ECO:0000256" key="5">
    <source>
        <dbReference type="ARBA" id="ARBA00022840"/>
    </source>
</evidence>
<dbReference type="Gene3D" id="1.20.5.340">
    <property type="match status" value="5"/>
</dbReference>
<dbReference type="GO" id="GO:0032982">
    <property type="term" value="C:myosin filament"/>
    <property type="evidence" value="ECO:0007669"/>
    <property type="project" value="TreeGrafter"/>
</dbReference>
<dbReference type="InterPro" id="IPR014751">
    <property type="entry name" value="XRCC4-like_C"/>
</dbReference>
<evidence type="ECO:0000256" key="6">
    <source>
        <dbReference type="ARBA" id="ARBA00023054"/>
    </source>
</evidence>
<dbReference type="GeneTree" id="ENSGT00940000160705"/>
<dbReference type="InterPro" id="IPR008989">
    <property type="entry name" value="Myosin_S1_N"/>
</dbReference>
<dbReference type="Pfam" id="PF00063">
    <property type="entry name" value="Myosin_head"/>
    <property type="match status" value="1"/>
</dbReference>
<dbReference type="FunFam" id="1.20.58.530:FF:000001">
    <property type="entry name" value="Myosin heavy chain"/>
    <property type="match status" value="1"/>
</dbReference>
<dbReference type="PANTHER" id="PTHR45615:SF50">
    <property type="entry name" value="MYOSIN-16"/>
    <property type="match status" value="1"/>
</dbReference>
<evidence type="ECO:0000313" key="14">
    <source>
        <dbReference type="Ensembl" id="ENSSDUP00000025564.1"/>
    </source>
</evidence>
<dbReference type="FunFam" id="1.20.5.340:FF:000003">
    <property type="entry name" value="Myosin heavy chain"/>
    <property type="match status" value="1"/>
</dbReference>
<keyword evidence="3" id="KW-0963">Cytoplasm</keyword>
<dbReference type="FunFam" id="1.20.120.720:FF:000001">
    <property type="entry name" value="Myosin heavy chain, muscle"/>
    <property type="match status" value="1"/>
</dbReference>
<dbReference type="FunFam" id="1.20.5.370:FF:000010">
    <property type="entry name" value="Myosin heavy chain, isoform G"/>
    <property type="match status" value="1"/>
</dbReference>
<evidence type="ECO:0000256" key="10">
    <source>
        <dbReference type="PROSITE-ProRule" id="PRU00782"/>
    </source>
</evidence>
<dbReference type="InterPro" id="IPR002928">
    <property type="entry name" value="Myosin_tail"/>
</dbReference>
<feature type="binding site" evidence="10">
    <location>
        <begin position="181"/>
        <end position="188"/>
    </location>
    <ligand>
        <name>ATP</name>
        <dbReference type="ChEBI" id="CHEBI:30616"/>
    </ligand>
</feature>
<name>A0A3B4V4F0_SERDU</name>
<evidence type="ECO:0000256" key="9">
    <source>
        <dbReference type="ARBA" id="ARBA00023203"/>
    </source>
</evidence>
<dbReference type="Proteomes" id="UP000261420">
    <property type="component" value="Unplaced"/>
</dbReference>
<dbReference type="Gene3D" id="1.20.120.720">
    <property type="entry name" value="Myosin VI head, motor domain, U50 subdomain"/>
    <property type="match status" value="1"/>
</dbReference>
<feature type="domain" description="Myosin N-terminal SH3-like" evidence="13">
    <location>
        <begin position="35"/>
        <end position="84"/>
    </location>
</feature>
<reference evidence="14" key="2">
    <citation type="submission" date="2025-09" db="UniProtKB">
        <authorList>
            <consortium name="Ensembl"/>
        </authorList>
    </citation>
    <scope>IDENTIFICATION</scope>
</reference>
<evidence type="ECO:0000256" key="4">
    <source>
        <dbReference type="ARBA" id="ARBA00022741"/>
    </source>
</evidence>
<feature type="coiled-coil region" evidence="11">
    <location>
        <begin position="835"/>
        <end position="1347"/>
    </location>
</feature>
<organism evidence="14 15">
    <name type="scientific">Seriola dumerili</name>
    <name type="common">Greater amberjack</name>
    <name type="synonym">Caranx dumerili</name>
    <dbReference type="NCBI Taxonomy" id="41447"/>
    <lineage>
        <taxon>Eukaryota</taxon>
        <taxon>Metazoa</taxon>
        <taxon>Chordata</taxon>
        <taxon>Craniata</taxon>
        <taxon>Vertebrata</taxon>
        <taxon>Euteleostomi</taxon>
        <taxon>Actinopterygii</taxon>
        <taxon>Neopterygii</taxon>
        <taxon>Teleostei</taxon>
        <taxon>Neoteleostei</taxon>
        <taxon>Acanthomorphata</taxon>
        <taxon>Carangaria</taxon>
        <taxon>Carangiformes</taxon>
        <taxon>Carangidae</taxon>
        <taxon>Seriola</taxon>
    </lineage>
</organism>
<evidence type="ECO:0000256" key="11">
    <source>
        <dbReference type="SAM" id="Coils"/>
    </source>
</evidence>
<dbReference type="Gene3D" id="1.20.5.4820">
    <property type="match status" value="1"/>
</dbReference>
<dbReference type="GO" id="GO:0000146">
    <property type="term" value="F:microfilament motor activity"/>
    <property type="evidence" value="ECO:0007669"/>
    <property type="project" value="TreeGrafter"/>
</dbReference>
<feature type="region of interest" description="Actin-binding" evidence="10">
    <location>
        <begin position="649"/>
        <end position="671"/>
    </location>
</feature>
<dbReference type="Pfam" id="PF02736">
    <property type="entry name" value="Myosin_N"/>
    <property type="match status" value="1"/>
</dbReference>
<evidence type="ECO:0000259" key="13">
    <source>
        <dbReference type="PROSITE" id="PS51844"/>
    </source>
</evidence>
<gene>
    <name evidence="14" type="primary">MYH16</name>
</gene>
<comment type="similarity">
    <text evidence="2 10">Belongs to the TRAFAC class myosin-kinesin ATPase superfamily. Myosin family.</text>
</comment>
<evidence type="ECO:0000256" key="2">
    <source>
        <dbReference type="ARBA" id="ARBA00008314"/>
    </source>
</evidence>
<keyword evidence="9 10" id="KW-0009">Actin-binding</keyword>
<dbReference type="FunFam" id="1.20.5.370:FF:000009">
    <property type="entry name" value="Myosin heavy chain, isoform G"/>
    <property type="match status" value="1"/>
</dbReference>
<keyword evidence="7 10" id="KW-0518">Myosin</keyword>
<dbReference type="InterPro" id="IPR004009">
    <property type="entry name" value="SH3_Myosin"/>
</dbReference>
<dbReference type="InterPro" id="IPR001609">
    <property type="entry name" value="Myosin_head_motor_dom-like"/>
</dbReference>
<sequence>MPGGYKGECGDDVDPMPFLVPSEKERLDAMNKPYDIKRSCWVKDEKEAFIAGEIQSEDGDKVTIKTTKNTTVTVRKDDVQQMNPPKFYQASDMANLTFLNEASVMENLRSRYVNMRIYTYSGLFCVTINPYKWLPIYGAKVAQIYKGKKRNEVPPHLFSISDNAYHDMLMEHENQSMLITGESGAGKTENTKKVIQYFANVGASGSKVSDSKGSLEDQIIQANPVLEAFGNAKTIRNNNSSRFGKFIRIHFGPTAKLAGADIESYLLEKSRVISQQAAERGYHIFYQLLSGRKPELMGALLLSPDPKQYVWVCQGVTVVDNMDDGEELMLTDVTFDVLGFTPEEKMSVYKLTGGIMHFGNMKFKQKAREEQADVDSTEVADKVAHLMAVNSGELQKGITRPRVKVGNEFVTKGQNQAQCVYSIGALAKAIYDRMFKWMVTRINKTLDTKMQRQYFIGVLDIAGFEIFEFNSFEQLCINFTNEKLQQFFNHHMFVLEQEEYKKEGIDWVFIDFGLDLQACIDLLEKPMGIFSILEEQCVFPKATDSTFKAALHDNHLGKSSNFLKPKGGKKGAEAHFELVHYAGTVGYNIAGWLEKNKDPLNETVVGLFQKSSMPLLALLFKEEEAAAGTKKQKKGSSFQTVSNFYREQLNKLMSTLRSTAPHFVRCIVPNEFKKSGVTDNHLILHQLACNGVLEGIRICRKGFPNRLQYPEFKQRYYILNPNVIPKGFVDNKKASELILSSIGLDNMEYRIGHSKVFFRAGVLAKLEDMRDERLAKIITMLQAQLRGTLMRVEFKKMEDRRIALMAIQRNVRKFLQLRFWGWWKLYTKVKPLLMVARQEETFKAKEEELRVAVEKVKELEGKIKDLEGKMFTLSQEKNDLALALFAGNSEQDTLGDAEERCTQLMRQKVQLEESDLRERLEEEEGNTASLHGQRRQLEGELNELKRDLESLESTLARTEKEKQGLDFKVRTLTGDLNQRDDHVAKLQKEKRALEELQQKTVEDLQTEEDKVNHLTKTNSKLNSQVNELEDSWEQEKRIRAEVEKARRKAEGDLKMTIENLNEMENAKIDLEEVIKKRDFEINNMNSKLEDEQALSSMLSRKLKEHQGRIEELEEELEAERAMRAKVEKQRAELSRDLEDLSDRLEEAGGATVTQIEQNRKRETDLLKLRRELEEAALQSEATAAGLRKKHSDAMAELGEQLENLTRLKVKLEKDKLSMRAEIEDLNVTVETTQKAKMNSEAHAHKLEDNLAEANARLAEMERTQTELSTTKIHLTAENNDLSRELEDVQSKLTQVTRLKASLTSQIDELKRQVDEENKGRNTAVVALANARHDLSLLKEQLEEESEGRGELQRLVSKLNADVTSWRSKYETDAIHRTEELEETKRKLAARLQEAEEAAEAAQARAASLEKVKQRLQGEVEDLTIDLEKSNAAAAALDKKQRVFDKLAAEWSQKNEELQLELDNSQRESRSYMTELYKLKTAYEESQDHVETVRKENKTLSEEIKELVDQLGEGGRSVHELQKARKKLEVEKEELQLALEEAEASLEVEEGKLVRVQLELAQVKADIDRRIHEKEEEFEVTRKNHARAVESLQASLEAEAKGRAEALRMKKKMEGDLNEMEIQLEHANRNNAELVKTLKKLQQQIKDLQVQMDEDARQHEELREKYSLQERRLCLMQGEMEELRGGLEASERARKLIEQELVDVTERFSEINMHNQSLTILKRKLEADLARLSTENEELISEFRAADERAKKAVTDATRLCEELRQEQDRSAHLEKVKKNQEQNLRDLTLRLEEAEQQALKAGKRTIQKLETKIKELENELDQEQKRHVETVKSLRKGERRLKELIFQTEEDHKTNQRMQELVEKLQNKLKCYKRQIEDAEEQANSSLSKYRKTVHELDDAEERAEMAEMALNKMRTRNRASTKKGFTSVEIVQVTKPARRKSYAE</sequence>
<dbReference type="SUPFAM" id="SSF90257">
    <property type="entry name" value="Myosin rod fragments"/>
    <property type="match status" value="6"/>
</dbReference>
<evidence type="ECO:0000313" key="15">
    <source>
        <dbReference type="Proteomes" id="UP000261420"/>
    </source>
</evidence>
<keyword evidence="8 10" id="KW-0505">Motor protein</keyword>
<evidence type="ECO:0000256" key="3">
    <source>
        <dbReference type="ARBA" id="ARBA00022490"/>
    </source>
</evidence>
<evidence type="ECO:0000256" key="8">
    <source>
        <dbReference type="ARBA" id="ARBA00023175"/>
    </source>
</evidence>
<dbReference type="GO" id="GO:0005524">
    <property type="term" value="F:ATP binding"/>
    <property type="evidence" value="ECO:0007669"/>
    <property type="project" value="UniProtKB-UniRule"/>
</dbReference>
<proteinExistence type="inferred from homology"/>
<dbReference type="FunFam" id="1.10.10.820:FF:000001">
    <property type="entry name" value="Myosin heavy chain"/>
    <property type="match status" value="1"/>
</dbReference>
<dbReference type="Gene3D" id="1.10.10.820">
    <property type="match status" value="1"/>
</dbReference>
<dbReference type="InterPro" id="IPR027417">
    <property type="entry name" value="P-loop_NTPase"/>
</dbReference>